<dbReference type="GO" id="GO:0005796">
    <property type="term" value="C:Golgi lumen"/>
    <property type="evidence" value="ECO:0007669"/>
    <property type="project" value="UniProtKB-SubCell"/>
</dbReference>
<evidence type="ECO:0000256" key="7">
    <source>
        <dbReference type="ARBA" id="ARBA00010289"/>
    </source>
</evidence>
<feature type="transmembrane region" description="Helical" evidence="38">
    <location>
        <begin position="1199"/>
        <end position="1218"/>
    </location>
</feature>
<feature type="domain" description="ABC transporter" evidence="39">
    <location>
        <begin position="661"/>
        <end position="883"/>
    </location>
</feature>
<evidence type="ECO:0000256" key="1">
    <source>
        <dbReference type="ARBA" id="ARBA00004123"/>
    </source>
</evidence>
<evidence type="ECO:0000256" key="26">
    <source>
        <dbReference type="ARBA" id="ARBA00023242"/>
    </source>
</evidence>
<feature type="region of interest" description="Disordered" evidence="37">
    <location>
        <begin position="1788"/>
        <end position="1814"/>
    </location>
</feature>
<dbReference type="PROSITE" id="PS50929">
    <property type="entry name" value="ABC_TM1F"/>
    <property type="match status" value="2"/>
</dbReference>
<keyword evidence="26" id="KW-0539">Nucleus</keyword>
<dbReference type="GO" id="GO:0045944">
    <property type="term" value="P:positive regulation of transcription by RNA polymerase II"/>
    <property type="evidence" value="ECO:0007669"/>
    <property type="project" value="TreeGrafter"/>
</dbReference>
<feature type="transmembrane region" description="Helical" evidence="38">
    <location>
        <begin position="283"/>
        <end position="309"/>
    </location>
</feature>
<dbReference type="Pfam" id="PF12144">
    <property type="entry name" value="Med12-PQL"/>
    <property type="match status" value="1"/>
</dbReference>
<evidence type="ECO:0000256" key="9">
    <source>
        <dbReference type="ARBA" id="ARBA00022448"/>
    </source>
</evidence>
<keyword evidence="12" id="KW-0597">Phosphoprotein</keyword>
<evidence type="ECO:0000256" key="17">
    <source>
        <dbReference type="ARBA" id="ARBA00022840"/>
    </source>
</evidence>
<feature type="compositionally biased region" description="Basic and acidic residues" evidence="37">
    <location>
        <begin position="2171"/>
        <end position="2186"/>
    </location>
</feature>
<dbReference type="GO" id="GO:0010008">
    <property type="term" value="C:endosome membrane"/>
    <property type="evidence" value="ECO:0007669"/>
    <property type="project" value="UniProtKB-SubCell"/>
</dbReference>
<accession>A0A6A4T1B7</accession>
<dbReference type="GO" id="GO:0003713">
    <property type="term" value="F:transcription coactivator activity"/>
    <property type="evidence" value="ECO:0007669"/>
    <property type="project" value="TreeGrafter"/>
</dbReference>
<evidence type="ECO:0000259" key="39">
    <source>
        <dbReference type="PROSITE" id="PS50893"/>
    </source>
</evidence>
<evidence type="ECO:0000256" key="35">
    <source>
        <dbReference type="ARBA" id="ARBA00069159"/>
    </source>
</evidence>
<comment type="catalytic activity">
    <reaction evidence="33">
        <text>N-acetyl-L-aspartate(in) + ATP + H2O = N-acetyl-L-aspartate(out) + ADP + phosphate + H(+)</text>
        <dbReference type="Rhea" id="RHEA:66744"/>
        <dbReference type="ChEBI" id="CHEBI:15377"/>
        <dbReference type="ChEBI" id="CHEBI:15378"/>
        <dbReference type="ChEBI" id="CHEBI:16953"/>
        <dbReference type="ChEBI" id="CHEBI:30616"/>
        <dbReference type="ChEBI" id="CHEBI:43474"/>
        <dbReference type="ChEBI" id="CHEBI:456216"/>
    </reaction>
    <physiologicalReaction direction="left-to-right" evidence="33">
        <dbReference type="Rhea" id="RHEA:66745"/>
    </physiologicalReaction>
</comment>
<dbReference type="InterPro" id="IPR017871">
    <property type="entry name" value="ABC_transporter-like_CS"/>
</dbReference>
<evidence type="ECO:0000256" key="3">
    <source>
        <dbReference type="ARBA" id="ARBA00004463"/>
    </source>
</evidence>
<comment type="catalytic activity">
    <reaction evidence="28">
        <text>ATP + H2O + xenobioticSide 1 = ADP + phosphate + xenobioticSide 2.</text>
        <dbReference type="EC" id="7.6.2.2"/>
    </reaction>
</comment>
<dbReference type="InterPro" id="IPR027417">
    <property type="entry name" value="P-loop_NTPase"/>
</dbReference>
<keyword evidence="14" id="KW-0677">Repeat</keyword>
<keyword evidence="23" id="KW-0010">Activator</keyword>
<evidence type="ECO:0000256" key="31">
    <source>
        <dbReference type="ARBA" id="ARBA00051604"/>
    </source>
</evidence>
<keyword evidence="16" id="KW-0967">Endosome</keyword>
<evidence type="ECO:0000256" key="23">
    <source>
        <dbReference type="ARBA" id="ARBA00023159"/>
    </source>
</evidence>
<dbReference type="InterPro" id="IPR003593">
    <property type="entry name" value="AAA+_ATPase"/>
</dbReference>
<proteinExistence type="inferred from homology"/>
<dbReference type="InterPro" id="IPR003439">
    <property type="entry name" value="ABC_transporter-like_ATP-bd"/>
</dbReference>
<evidence type="ECO:0000256" key="33">
    <source>
        <dbReference type="ARBA" id="ARBA00052708"/>
    </source>
</evidence>
<keyword evidence="9" id="KW-0813">Transport</keyword>
<feature type="transmembrane region" description="Helical" evidence="38">
    <location>
        <begin position="1008"/>
        <end position="1025"/>
    </location>
</feature>
<dbReference type="Pfam" id="PF00664">
    <property type="entry name" value="ABC_membrane"/>
    <property type="match status" value="2"/>
</dbReference>
<evidence type="ECO:0000256" key="2">
    <source>
        <dbReference type="ARBA" id="ARBA00004424"/>
    </source>
</evidence>
<dbReference type="GO" id="GO:0005524">
    <property type="term" value="F:ATP binding"/>
    <property type="evidence" value="ECO:0007669"/>
    <property type="project" value="UniProtKB-KW"/>
</dbReference>
<feature type="region of interest" description="Disordered" evidence="37">
    <location>
        <begin position="2099"/>
        <end position="2188"/>
    </location>
</feature>
<comment type="catalytic activity">
    <reaction evidence="31">
        <text>3',5'-cyclic AMP(in) + ATP + H2O = 3',5'-cyclic AMP(out) + ADP + phosphate + H(+)</text>
        <dbReference type="Rhea" id="RHEA:66184"/>
        <dbReference type="ChEBI" id="CHEBI:15377"/>
        <dbReference type="ChEBI" id="CHEBI:15378"/>
        <dbReference type="ChEBI" id="CHEBI:30616"/>
        <dbReference type="ChEBI" id="CHEBI:43474"/>
        <dbReference type="ChEBI" id="CHEBI:58165"/>
        <dbReference type="ChEBI" id="CHEBI:456216"/>
    </reaction>
    <physiologicalReaction direction="left-to-right" evidence="31">
        <dbReference type="Rhea" id="RHEA:66185"/>
    </physiologicalReaction>
</comment>
<dbReference type="InterPro" id="IPR011527">
    <property type="entry name" value="ABC1_TM_dom"/>
</dbReference>
<dbReference type="EC" id="7.6.2.2" evidence="8"/>
<feature type="region of interest" description="Disordered" evidence="37">
    <location>
        <begin position="17"/>
        <end position="59"/>
    </location>
</feature>
<keyword evidence="17" id="KW-0067">ATP-binding</keyword>
<evidence type="ECO:0000256" key="16">
    <source>
        <dbReference type="ARBA" id="ARBA00022753"/>
    </source>
</evidence>
<dbReference type="SMART" id="SM00382">
    <property type="entry name" value="AAA"/>
    <property type="match status" value="2"/>
</dbReference>
<keyword evidence="21" id="KW-0333">Golgi apparatus</keyword>
<keyword evidence="24" id="KW-0804">Transcription</keyword>
<dbReference type="InterPro" id="IPR021989">
    <property type="entry name" value="Mediator_Med12_catenin-bd"/>
</dbReference>
<dbReference type="Gene3D" id="3.40.50.300">
    <property type="entry name" value="P-loop containing nucleotide triphosphate hydrolases"/>
    <property type="match status" value="2"/>
</dbReference>
<feature type="transmembrane region" description="Helical" evidence="38">
    <location>
        <begin position="505"/>
        <end position="526"/>
    </location>
</feature>
<feature type="transmembrane region" description="Helical" evidence="38">
    <location>
        <begin position="954"/>
        <end position="977"/>
    </location>
</feature>
<feature type="compositionally biased region" description="Basic residues" evidence="37">
    <location>
        <begin position="50"/>
        <end position="59"/>
    </location>
</feature>
<evidence type="ECO:0000256" key="37">
    <source>
        <dbReference type="SAM" id="MobiDB-lite"/>
    </source>
</evidence>
<dbReference type="Pfam" id="PF09497">
    <property type="entry name" value="Med12"/>
    <property type="match status" value="1"/>
</dbReference>
<comment type="caution">
    <text evidence="41">The sequence shown here is derived from an EMBL/GenBank/DDBJ whole genome shotgun (WGS) entry which is preliminary data.</text>
</comment>
<dbReference type="GO" id="GO:0016324">
    <property type="term" value="C:apical plasma membrane"/>
    <property type="evidence" value="ECO:0007669"/>
    <property type="project" value="UniProtKB-SubCell"/>
</dbReference>
<evidence type="ECO:0000256" key="28">
    <source>
        <dbReference type="ARBA" id="ARBA00034018"/>
    </source>
</evidence>
<feature type="transmembrane region" description="Helical" evidence="38">
    <location>
        <begin position="391"/>
        <end position="412"/>
    </location>
</feature>
<keyword evidence="10" id="KW-1003">Cell membrane</keyword>
<comment type="catalytic activity">
    <reaction evidence="34">
        <text>3',5'-cyclic GMP(in) + ATP + H2O = 3',5'-cyclic GMP(out) + ADP + phosphate + H(+)</text>
        <dbReference type="Rhea" id="RHEA:66188"/>
        <dbReference type="ChEBI" id="CHEBI:15377"/>
        <dbReference type="ChEBI" id="CHEBI:15378"/>
        <dbReference type="ChEBI" id="CHEBI:30616"/>
        <dbReference type="ChEBI" id="CHEBI:43474"/>
        <dbReference type="ChEBI" id="CHEBI:57746"/>
        <dbReference type="ChEBI" id="CHEBI:456216"/>
    </reaction>
    <physiologicalReaction direction="left-to-right" evidence="34">
        <dbReference type="Rhea" id="RHEA:66189"/>
    </physiologicalReaction>
</comment>
<comment type="catalytic activity">
    <reaction evidence="29">
        <text>(2S)-2-[5-amino-1-(beta-D-ribosyl)imidazole-4-carboxamido]succinate(in) + ATP + H2O = (2S)-2-[5-amino-1-(beta-D-ribosyl)imidazole-4-carboxamido]succinate(out) + ADP + phosphate + H(+)</text>
        <dbReference type="Rhea" id="RHEA:66752"/>
        <dbReference type="ChEBI" id="CHEBI:15377"/>
        <dbReference type="ChEBI" id="CHEBI:15378"/>
        <dbReference type="ChEBI" id="CHEBI:30616"/>
        <dbReference type="ChEBI" id="CHEBI:43474"/>
        <dbReference type="ChEBI" id="CHEBI:167466"/>
        <dbReference type="ChEBI" id="CHEBI:456216"/>
    </reaction>
    <physiologicalReaction direction="left-to-right" evidence="29">
        <dbReference type="Rhea" id="RHEA:66753"/>
    </physiologicalReaction>
</comment>
<keyword evidence="19 38" id="KW-1133">Transmembrane helix</keyword>
<dbReference type="GO" id="GO:0016592">
    <property type="term" value="C:mediator complex"/>
    <property type="evidence" value="ECO:0007669"/>
    <property type="project" value="InterPro"/>
</dbReference>
<dbReference type="CDD" id="cd03250">
    <property type="entry name" value="ABCC_MRP_domain1"/>
    <property type="match status" value="1"/>
</dbReference>
<evidence type="ECO:0000256" key="38">
    <source>
        <dbReference type="SAM" id="Phobius"/>
    </source>
</evidence>
<evidence type="ECO:0000256" key="18">
    <source>
        <dbReference type="ARBA" id="ARBA00022967"/>
    </source>
</evidence>
<evidence type="ECO:0000256" key="32">
    <source>
        <dbReference type="ARBA" id="ARBA00052576"/>
    </source>
</evidence>
<dbReference type="PANTHER" id="PTHR46007">
    <property type="entry name" value="MEDIATOR OF RNA POLYMERASE II TRANSCRIPTION SUBUNIT 12"/>
    <property type="match status" value="1"/>
</dbReference>
<keyword evidence="20" id="KW-0805">Transcription regulation</keyword>
<evidence type="ECO:0000256" key="27">
    <source>
        <dbReference type="ARBA" id="ARBA00023769"/>
    </source>
</evidence>
<dbReference type="Pfam" id="PF00005">
    <property type="entry name" value="ABC_tran"/>
    <property type="match status" value="2"/>
</dbReference>
<keyword evidence="18" id="KW-1278">Translocase</keyword>
<dbReference type="FunFam" id="3.40.50.300:FF:000605">
    <property type="entry name" value="multidrug resistance-associated protein 5 isoform X1"/>
    <property type="match status" value="1"/>
</dbReference>
<dbReference type="GO" id="GO:0016323">
    <property type="term" value="C:basolateral plasma membrane"/>
    <property type="evidence" value="ECO:0007669"/>
    <property type="project" value="UniProtKB-SubCell"/>
</dbReference>
<dbReference type="InterPro" id="IPR036640">
    <property type="entry name" value="ABC1_TM_sf"/>
</dbReference>
<dbReference type="Proteomes" id="UP000438429">
    <property type="component" value="Unassembled WGS sequence"/>
</dbReference>
<evidence type="ECO:0000256" key="19">
    <source>
        <dbReference type="ARBA" id="ARBA00022989"/>
    </source>
</evidence>
<protein>
    <recommendedName>
        <fullName evidence="35">ATP-binding cassette sub-family C member 5</fullName>
        <ecNumber evidence="8">7.6.2.2</ecNumber>
    </recommendedName>
    <alternativeName>
        <fullName evidence="36">Multidrug resistance-associated protein 5</fullName>
    </alternativeName>
</protein>
<dbReference type="PROSITE" id="PS50893">
    <property type="entry name" value="ABC_TRANSPORTER_2"/>
    <property type="match status" value="2"/>
</dbReference>
<reference evidence="41 42" key="1">
    <citation type="submission" date="2019-06" db="EMBL/GenBank/DDBJ databases">
        <title>Draft genomes of female and male turbot (Scophthalmus maximus).</title>
        <authorList>
            <person name="Xu H."/>
            <person name="Xu X.-W."/>
            <person name="Shao C."/>
            <person name="Chen S."/>
        </authorList>
    </citation>
    <scope>NUCLEOTIDE SEQUENCE [LARGE SCALE GENOMIC DNA]</scope>
    <source>
        <strain evidence="41">Ysfricsl-2016a</strain>
        <tissue evidence="41">Blood</tissue>
    </source>
</reference>
<comment type="catalytic activity">
    <reaction evidence="32">
        <text>N-acetyl-L-aspartyl-L-glutamyl-L-glutamate(in) + ATP + H2O = N-acetyl-L-aspartyl-L-glutamyl-L-glutamate(out) + ADP + phosphate + H(+)</text>
        <dbReference type="Rhea" id="RHEA:66732"/>
        <dbReference type="ChEBI" id="CHEBI:15377"/>
        <dbReference type="ChEBI" id="CHEBI:15378"/>
        <dbReference type="ChEBI" id="CHEBI:30616"/>
        <dbReference type="ChEBI" id="CHEBI:43474"/>
        <dbReference type="ChEBI" id="CHEBI:76935"/>
        <dbReference type="ChEBI" id="CHEBI:456216"/>
    </reaction>
    <physiologicalReaction direction="left-to-right" evidence="32">
        <dbReference type="Rhea" id="RHEA:66733"/>
    </physiologicalReaction>
</comment>
<evidence type="ECO:0000256" key="11">
    <source>
        <dbReference type="ARBA" id="ARBA00022491"/>
    </source>
</evidence>
<dbReference type="CDD" id="cd18599">
    <property type="entry name" value="ABC_6TM_MRP5_8_9_D2"/>
    <property type="match status" value="1"/>
</dbReference>
<evidence type="ECO:0000256" key="5">
    <source>
        <dbReference type="ARBA" id="ARBA00004608"/>
    </source>
</evidence>
<comment type="similarity">
    <text evidence="6">Belongs to the ABC transporter superfamily. ABCC family. Conjugate transporter (TC 3.A.1.208) subfamily.</text>
</comment>
<feature type="domain" description="ABC transporter" evidence="39">
    <location>
        <begin position="1291"/>
        <end position="1525"/>
    </location>
</feature>
<gene>
    <name evidence="41" type="ORF">F2P81_008098</name>
</gene>
<comment type="catalytic activity">
    <reaction evidence="30">
        <text>N-acetyl-L-aspartyl-L-glutamate(in) + ATP + H2O = N-acetyl-L-aspartyl-L-glutamate(out) + ADP + phosphate + H(+)</text>
        <dbReference type="Rhea" id="RHEA:66728"/>
        <dbReference type="ChEBI" id="CHEBI:15377"/>
        <dbReference type="ChEBI" id="CHEBI:15378"/>
        <dbReference type="ChEBI" id="CHEBI:30616"/>
        <dbReference type="ChEBI" id="CHEBI:43474"/>
        <dbReference type="ChEBI" id="CHEBI:76931"/>
        <dbReference type="ChEBI" id="CHEBI:456216"/>
    </reaction>
    <physiologicalReaction direction="left-to-right" evidence="30">
        <dbReference type="Rhea" id="RHEA:66729"/>
    </physiologicalReaction>
</comment>
<evidence type="ECO:0000256" key="30">
    <source>
        <dbReference type="ARBA" id="ARBA00050745"/>
    </source>
</evidence>
<feature type="domain" description="ABC transmembrane type-1" evidence="40">
    <location>
        <begin position="284"/>
        <end position="563"/>
    </location>
</feature>
<dbReference type="GO" id="GO:0008013">
    <property type="term" value="F:beta-catenin binding"/>
    <property type="evidence" value="ECO:0007669"/>
    <property type="project" value="InterPro"/>
</dbReference>
<dbReference type="PANTHER" id="PTHR46007:SF11">
    <property type="entry name" value="MEDIATOR OF RNA POLYMERASE II TRANSCRIPTION SUBUNIT 12"/>
    <property type="match status" value="1"/>
</dbReference>
<evidence type="ECO:0000256" key="4">
    <source>
        <dbReference type="ARBA" id="ARBA00004554"/>
    </source>
</evidence>
<feature type="transmembrane region" description="Helical" evidence="38">
    <location>
        <begin position="321"/>
        <end position="346"/>
    </location>
</feature>
<evidence type="ECO:0000256" key="25">
    <source>
        <dbReference type="ARBA" id="ARBA00023180"/>
    </source>
</evidence>
<evidence type="ECO:0000256" key="29">
    <source>
        <dbReference type="ARBA" id="ARBA00050661"/>
    </source>
</evidence>
<evidence type="ECO:0000256" key="22">
    <source>
        <dbReference type="ARBA" id="ARBA00023136"/>
    </source>
</evidence>
<dbReference type="PROSITE" id="PS00211">
    <property type="entry name" value="ABC_TRANSPORTER_1"/>
    <property type="match status" value="2"/>
</dbReference>
<evidence type="ECO:0000256" key="8">
    <source>
        <dbReference type="ARBA" id="ARBA00012191"/>
    </source>
</evidence>
<dbReference type="FunFam" id="3.40.50.300:FF:000074">
    <property type="entry name" value="Multidrug resistance-associated protein 5 isoform 1"/>
    <property type="match status" value="1"/>
</dbReference>
<evidence type="ECO:0000256" key="34">
    <source>
        <dbReference type="ARBA" id="ARBA00052963"/>
    </source>
</evidence>
<feature type="compositionally biased region" description="Basic residues" evidence="37">
    <location>
        <begin position="3230"/>
        <end position="3239"/>
    </location>
</feature>
<feature type="region of interest" description="Disordered" evidence="37">
    <location>
        <begin position="2836"/>
        <end position="2866"/>
    </location>
</feature>
<feature type="transmembrane region" description="Helical" evidence="38">
    <location>
        <begin position="418"/>
        <end position="440"/>
    </location>
</feature>
<evidence type="ECO:0000313" key="41">
    <source>
        <dbReference type="EMBL" id="KAF0039863.1"/>
    </source>
</evidence>
<dbReference type="Gene3D" id="1.20.1560.10">
    <property type="entry name" value="ABC transporter type 1, transmembrane domain"/>
    <property type="match status" value="2"/>
</dbReference>
<feature type="region of interest" description="Disordered" evidence="37">
    <location>
        <begin position="153"/>
        <end position="180"/>
    </location>
</feature>
<dbReference type="SUPFAM" id="SSF52540">
    <property type="entry name" value="P-loop containing nucleoside triphosphate hydrolases"/>
    <property type="match status" value="2"/>
</dbReference>
<keyword evidence="15" id="KW-0547">Nucleotide-binding</keyword>
<dbReference type="CDD" id="cd03244">
    <property type="entry name" value="ABCC_MRP_domain2"/>
    <property type="match status" value="1"/>
</dbReference>
<evidence type="ECO:0000256" key="10">
    <source>
        <dbReference type="ARBA" id="ARBA00022475"/>
    </source>
</evidence>
<comment type="subcellular location">
    <subcellularLocation>
        <location evidence="2">Apical cell membrane</location>
        <topology evidence="2">Multi-pass membrane protein</topology>
    </subcellularLocation>
    <subcellularLocation>
        <location evidence="4">Basolateral cell membrane</location>
        <topology evidence="4">Multi-pass membrane protein</topology>
    </subcellularLocation>
    <subcellularLocation>
        <location evidence="3">Cytoplasmic granule</location>
    </subcellularLocation>
    <subcellularLocation>
        <location evidence="5">Endosome membrane</location>
    </subcellularLocation>
    <subcellularLocation>
        <location evidence="27">Golgi apparatus lumen</location>
    </subcellularLocation>
    <subcellularLocation>
        <location evidence="1">Nucleus</location>
    </subcellularLocation>
</comment>
<dbReference type="InterPro" id="IPR019035">
    <property type="entry name" value="Mediator_Med12"/>
</dbReference>
<evidence type="ECO:0000256" key="24">
    <source>
        <dbReference type="ARBA" id="ARBA00023163"/>
    </source>
</evidence>
<evidence type="ECO:0000256" key="36">
    <source>
        <dbReference type="ARBA" id="ARBA00082793"/>
    </source>
</evidence>
<dbReference type="SUPFAM" id="SSF90123">
    <property type="entry name" value="ABC transporter transmembrane region"/>
    <property type="match status" value="2"/>
</dbReference>
<feature type="compositionally biased region" description="Basic and acidic residues" evidence="37">
    <location>
        <begin position="2901"/>
        <end position="2920"/>
    </location>
</feature>
<keyword evidence="22 38" id="KW-0472">Membrane</keyword>
<comment type="similarity">
    <text evidence="7">Belongs to the Mediator complex subunit 12 family.</text>
</comment>
<evidence type="ECO:0000256" key="12">
    <source>
        <dbReference type="ARBA" id="ARBA00022553"/>
    </source>
</evidence>
<evidence type="ECO:0000256" key="13">
    <source>
        <dbReference type="ARBA" id="ARBA00022692"/>
    </source>
</evidence>
<keyword evidence="13 38" id="KW-0812">Transmembrane</keyword>
<organism evidence="41 42">
    <name type="scientific">Scophthalmus maximus</name>
    <name type="common">Turbot</name>
    <name type="synonym">Psetta maxima</name>
    <dbReference type="NCBI Taxonomy" id="52904"/>
    <lineage>
        <taxon>Eukaryota</taxon>
        <taxon>Metazoa</taxon>
        <taxon>Chordata</taxon>
        <taxon>Craniata</taxon>
        <taxon>Vertebrata</taxon>
        <taxon>Euteleostomi</taxon>
        <taxon>Actinopterygii</taxon>
        <taxon>Neopterygii</taxon>
        <taxon>Teleostei</taxon>
        <taxon>Neoteleostei</taxon>
        <taxon>Acanthomorphata</taxon>
        <taxon>Carangaria</taxon>
        <taxon>Pleuronectiformes</taxon>
        <taxon>Pleuronectoidei</taxon>
        <taxon>Scophthalmidae</taxon>
        <taxon>Scophthalmus</taxon>
    </lineage>
</organism>
<feature type="compositionally biased region" description="Low complexity" evidence="37">
    <location>
        <begin position="2851"/>
        <end position="2862"/>
    </location>
</feature>
<sequence length="3564" mass="397850">MDGNSCRRRGSVWRRSAAAAHSAADESGTHRAHVRSSERTVFPARVPVRATRRQRRRRRRGHFLLMNTRPETCAAARQKGEYEQGRRQSLASHHTFTFNRVTICQSTSLRFGYVPLLCFPLLPTTVLNPIADCCRVRGSAMFPDALEAAGRVEGLPLSSPQPLPELEEEETEASVERGPKRQGRYRQSLQLLKPFRITHKHQHPVDNAGLFSFMTLHWLSPLALKAYKASSLSIDDVWGLSCHEASEINCQRLEFLWHDELKSRGREGASLTRVFWRFCQTRMLVAVFSLLITMVAGFVGPALLVRALLEYSQSAETWLPYGLSLVAGIFLMELIRSWSLALMWAVNYRTAARLRGAALTFAFHKILRLRSTKDVGPGELINICSSDGQRLYEAVSVGCLLAGGPLVGILGLSYTAYFLGPTALVGSAIFIIFYPLMMLASKLTAYFRKKCVVVTDRRVRLMNEILGCIKFIKMYCWEDAFAQNIHKVRSEERGILERAGVIQSLTVGVAPIVVVIASVCTFTLHMTLGYDLSAAEAFTVVAVYNSMTFALKVTPLAVRSLSEGAVAVKRFQRLFMMDDREVILAKMEDPRDALEFQDATLAWEKARPPAAKPPPKKRGGMKSVLRKEKLSLYISTEDGKGNKEGPNVQSLLTNMEQESPQSTISSTQSMRPPLQKTLHRINLSIKRGSLVGICGGVGSGKSSLLSALLGQMTLLEGNVAASGGFAYVSQQAWILNDSLKENILFGNVYEQEKYHTVLEACCLLPDLAELPYGDMTEIGERGANLSGGQRQRVSLARALYSEHPILLLDDPLSAVDACVGSHVFYKAIKGVTKGKTVLFVTHQLQYLSDCDDVILMKDGQIAEHGTHTQLMAKERDYATLFSSMQQEVLVKENLKNKQQRTVPDKADSGVDIAKVGPKVESKGGEQLMKAEEKGSGAVAWSVYGAYIKAAGGPVVFIINVFFFLSTTGSIAFCNWWLSYWIRQGSGNTSLFSVNETMAGNSMRLNPHIQYYSTVYVVSMGAALLLKTMRGLVFVKCTVKAASTLHDKLFRQLLLSPMHFFDTTPLGRILTRFSRDMDEVDVRLTMQAEMLLQNLTLVLFCLGMVGIVFPWFLISILPLGVFLCVVNRVSRVLIRELKRLENISQSPFTSHITSSLQGLSTIHAYGRGHDFLQRYQELLDTNQASNYLFSCAMRWLAVRLDLISISLITAVALFIVFMHNQIPPAYAGLALSYAVQLTGLFQFTVRLLTETEARFTSVERINHYVKCLESEAPRQSPESDGPAPSWPQQGKITFQNVEMRYRNNLPLVLKNLSFTILPEETIGIVGRTGSGKSSLGVALFRLAELAGGSIIIDGVQIAQIGLDDLRSKLSIIPQEPVLFIGTIRTNLDPWDQFSDSQIWEALEKTHIKEMVSQLPHSLYSEVTENGENFSVGERQLLCVARALLRNSKILILDEATAAIDTETDRLIQETIRREFGSCTTLIIAHRLNTVMSCSRVMVLENGQDELTALNVKQGFNNQPAVSGDEHGSAKNVNFNPSKISSNFSSIIAEKLRYNTFPDTGKRKPQVNQKDNFWLVTARSQSSINNWFTDLAGTKPLTQLAKKVPIFSKKEEVFGYLAKYSVPVMRSAWMIKMTCAYHAAITETKVKKRHVIDPCIEWTQIITKYLWEQLQKVAEFYRQFPSQGCSSPLPATPADVETAMKQWEYNEKLAMFMFQDGMLDRHEFLTWVLECFEKVRPGEDELLRLLLPLLLQYSGEFVQSAYLSRRLAYFCTRRLNLLLSDGSLGPSTGGHPAHGILAQQGNALPPTPTSQPAGGNQPQTPFTDFYICPQHRPLVFGLSCMLQSIVLCCPSALVWHYSLTDSRNKTGSPLDLLPIATSNLPMPGGNTAFTQQVRTKLREIEEQIKERGQAVEFRWSFDKCQETTAGFTIGRVLHTLEVLDNHSFEKSDFNNSLDSLYNRIFGSGQSKDGHEMSPDDDAVVTLLCEWAVCCKRSGRHRAMVVAKLLEKRQAEIEAERCGESEVVDEKGSVSSGSLSAATLPVFQDVLLQFLDTQAPTLTEPGNESERVEFSNLVLLFCELIRHDVFSHNIYMCTLISRGDLASDSHLPRPRSPSDEPSDDSERKEQEAGSSVKMEDAGLSESMEIDHNSSANFDEMFSPPMHCESKGSPSPEKQAPEQDSKAGCKDKGMDPAFPQLYEQPRHIQYATHFPIPQEESASHECNQRLVVLYGVGKLRDEARHTIKKITKDILKVLNRKSTAETGGEEGQKRKRSKPEAFPTAEDIFSKFQHLSHFDQHQVTSQVSRNVLEQITSFALGMSYHLPLVQHIQFIFDLMEYSLNISGLIDFAIQLLNELSLVEAELLLKSSSLVGSYTTSLCLCIVAVLRRYHSCLILNPEQTAQVFDGLRIVVKSGVNPADCSSAERCILAYLYDLYTSCSHLKNKFGEIFSEFCSKVKNSIYCNIDPSDSNMLWDPVFMMEAIANPSAHNFNHSMVGKILNDSPANRYSFVCNVLMDVCVDHRDPERVNDIGILCAELTAYCRSLSAEWLGILKALCCSSNNGNCGFNDLLCNVDVSDLSFHDSLATFVAILIARQCLLLEDLVRCVAIPSLLNAACSEQDSEPGARLTCRILLHLFKTPQRNPVPQDGVKSDKSSVGIRSSCDRHLLAASQNSIVVGAVFAVLKAVFMLGDAELRGSVLLQPAGLDDISEGRNVSIETASLDVYAKYVLKTICQQEWVGERCLKSLSEDSSALQDPVLVNIQAQRLLQLICYPHRQLDSDDGDNPQRQRIKRILQNMDQWTMRQSSLELQLMIKQSTNNELYSLLENIAKATIEVFQKSAEMNSSNPSGNGAAVQGGSASNNSSTTSKMKPILSSSERSGVWLVAPLIAKLPTSVQGHVLKAAGEELEKGQHLGSSSRKERDRQKQKSMSLLSQQPFLSLVLTCLKGQDEQREGLLTSLYSQVQQIVTNWREDQYQDDCKAKQMMHEALKLRLNLVGGMFDTVQRSTQQTTEWAVLLLDIISSGTVDMQSNNELFTTVLDMLSVLINGTLAADMSSISQGSMEENKRAYMNLVKKLRKELGDRQSESLEKVRQLLPLPKQTRDVITCEPQGSLIDTKGNKIAGFEKEGLQVSTKQKISPWDVFEGLKHSAPLSWGWFGTVRVDRKVTKFEEQQRFLLYHTHLKPKPRSYYLEPLPLPPEEEEPLTPVSQEPEKKMMEAVKPEKNVPAVPTDSNKKKSNKKKKTAAPKTEDYGNRTQGGVSYGTNMAPELMQNHPYGRLQYSQQAMSMYTQNQPLPPGGPGLEPPYRPARNPQMNKMPARASYPGMMPSMQGSMPGMMGMDKQYQMGYKPQNSMQQSQILRHQLQVRLNQSMIGQQMRQITPNQPYTPMQASQNISQGYTTYGSHMGMQQHPPQGGGIVPSSYGNQNFQGAHPGANPAVVDPLRQMQQRPSGYVHQQAPGYAHSMQNAQRFAHQPLQQNPIMHGLGHMGGQGVHLGLRPNQMLAEQQQQQQQQQQQAAQQQQQYLRQQALRFPRQGMQQTQQQQQTAALVRQLQQQLSNTQPGQGTNSYY</sequence>
<feature type="region of interest" description="Disordered" evidence="37">
    <location>
        <begin position="3212"/>
        <end position="3254"/>
    </location>
</feature>
<evidence type="ECO:0000256" key="14">
    <source>
        <dbReference type="ARBA" id="ARBA00022737"/>
    </source>
</evidence>
<evidence type="ECO:0000256" key="6">
    <source>
        <dbReference type="ARBA" id="ARBA00009726"/>
    </source>
</evidence>
<dbReference type="Pfam" id="PF12145">
    <property type="entry name" value="Med12-LCEWAV"/>
    <property type="match status" value="1"/>
</dbReference>
<dbReference type="InterPro" id="IPR051647">
    <property type="entry name" value="Mediator_comp_sub12"/>
</dbReference>
<feature type="region of interest" description="Disordered" evidence="37">
    <location>
        <begin position="2901"/>
        <end position="2925"/>
    </location>
</feature>
<evidence type="ECO:0000259" key="40">
    <source>
        <dbReference type="PROSITE" id="PS50929"/>
    </source>
</evidence>
<evidence type="ECO:0000256" key="21">
    <source>
        <dbReference type="ARBA" id="ARBA00023034"/>
    </source>
</evidence>
<evidence type="ECO:0000256" key="15">
    <source>
        <dbReference type="ARBA" id="ARBA00022741"/>
    </source>
</evidence>
<dbReference type="FunFam" id="1.20.1560.10:FF:000012">
    <property type="entry name" value="ATP binding cassette subfamily C member 5"/>
    <property type="match status" value="1"/>
</dbReference>
<keyword evidence="11" id="KW-0678">Repressor</keyword>
<dbReference type="CDD" id="cd18592">
    <property type="entry name" value="ABC_6TM_MRP5_8_9_D1"/>
    <property type="match status" value="1"/>
</dbReference>
<dbReference type="GO" id="GO:0008559">
    <property type="term" value="F:ABC-type xenobiotic transporter activity"/>
    <property type="evidence" value="ECO:0007669"/>
    <property type="project" value="UniProtKB-EC"/>
</dbReference>
<keyword evidence="25" id="KW-0325">Glycoprotein</keyword>
<feature type="domain" description="ABC transmembrane type-1" evidence="40">
    <location>
        <begin position="957"/>
        <end position="1252"/>
    </location>
</feature>
<dbReference type="GO" id="GO:0016887">
    <property type="term" value="F:ATP hydrolysis activity"/>
    <property type="evidence" value="ECO:0007669"/>
    <property type="project" value="InterPro"/>
</dbReference>
<name>A0A6A4T1B7_SCOMX</name>
<feature type="transmembrane region" description="Helical" evidence="38">
    <location>
        <begin position="1114"/>
        <end position="1133"/>
    </location>
</feature>
<dbReference type="FunFam" id="1.20.1560.10:FF:000015">
    <property type="entry name" value="multidrug resistance-associated protein 5 isoform X1"/>
    <property type="match status" value="1"/>
</dbReference>
<evidence type="ECO:0000313" key="42">
    <source>
        <dbReference type="Proteomes" id="UP000438429"/>
    </source>
</evidence>
<evidence type="ECO:0000256" key="20">
    <source>
        <dbReference type="ARBA" id="ARBA00023015"/>
    </source>
</evidence>
<dbReference type="SMART" id="SM01281">
    <property type="entry name" value="Med12"/>
    <property type="match status" value="1"/>
</dbReference>
<dbReference type="InterPro" id="IPR021990">
    <property type="entry name" value="Mediator_Med12_LCEWAV"/>
</dbReference>
<dbReference type="EMBL" id="VEVO01000007">
    <property type="protein sequence ID" value="KAF0039863.1"/>
    <property type="molecule type" value="Genomic_DNA"/>
</dbReference>